<proteinExistence type="predicted"/>
<gene>
    <name evidence="1" type="ORF">ACFO4R_04655</name>
</gene>
<dbReference type="Proteomes" id="UP001595916">
    <property type="component" value="Unassembled WGS sequence"/>
</dbReference>
<reference evidence="2" key="1">
    <citation type="journal article" date="2019" name="Int. J. Syst. Evol. Microbiol.">
        <title>The Global Catalogue of Microorganisms (GCM) 10K type strain sequencing project: providing services to taxonomists for standard genome sequencing and annotation.</title>
        <authorList>
            <consortium name="The Broad Institute Genomics Platform"/>
            <consortium name="The Broad Institute Genome Sequencing Center for Infectious Disease"/>
            <person name="Wu L."/>
            <person name="Ma J."/>
        </authorList>
    </citation>
    <scope>NUCLEOTIDE SEQUENCE [LARGE SCALE GENOMIC DNA]</scope>
    <source>
        <strain evidence="2">CCUG 46385</strain>
    </source>
</reference>
<dbReference type="InterPro" id="IPR027417">
    <property type="entry name" value="P-loop_NTPase"/>
</dbReference>
<dbReference type="EMBL" id="JBHSHL010000014">
    <property type="protein sequence ID" value="MFC4804367.1"/>
    <property type="molecule type" value="Genomic_DNA"/>
</dbReference>
<sequence>MIKLILGEAGSGKTKQILEMANQDVETAKGEIAFLEPTSKHLHQLHRDIRLISTEEFQIDTRNSVYGLLCGLLSANYDIEKIYIDSLDKMIGSIDSNIIDFVEMVDELANDRDIEVIIACNIEDPEILKALEKFSN</sequence>
<dbReference type="Gene3D" id="3.40.50.300">
    <property type="entry name" value="P-loop containing nucleotide triphosphate hydrolases"/>
    <property type="match status" value="1"/>
</dbReference>
<organism evidence="1 2">
    <name type="scientific">Filifactor villosus</name>
    <dbReference type="NCBI Taxonomy" id="29374"/>
    <lineage>
        <taxon>Bacteria</taxon>
        <taxon>Bacillati</taxon>
        <taxon>Bacillota</taxon>
        <taxon>Clostridia</taxon>
        <taxon>Peptostreptococcales</taxon>
        <taxon>Filifactoraceae</taxon>
        <taxon>Filifactor</taxon>
    </lineage>
</organism>
<protein>
    <recommendedName>
        <fullName evidence="3">Twitching motility protein PilT</fullName>
    </recommendedName>
</protein>
<dbReference type="SUPFAM" id="SSF52540">
    <property type="entry name" value="P-loop containing nucleoside triphosphate hydrolases"/>
    <property type="match status" value="1"/>
</dbReference>
<evidence type="ECO:0000313" key="1">
    <source>
        <dbReference type="EMBL" id="MFC4804367.1"/>
    </source>
</evidence>
<comment type="caution">
    <text evidence="1">The sequence shown here is derived from an EMBL/GenBank/DDBJ whole genome shotgun (WGS) entry which is preliminary data.</text>
</comment>
<evidence type="ECO:0000313" key="2">
    <source>
        <dbReference type="Proteomes" id="UP001595916"/>
    </source>
</evidence>
<evidence type="ECO:0008006" key="3">
    <source>
        <dbReference type="Google" id="ProtNLM"/>
    </source>
</evidence>
<dbReference type="RefSeq" id="WP_379787874.1">
    <property type="nucleotide sequence ID" value="NZ_JBHSHL010000014.1"/>
</dbReference>
<keyword evidence="2" id="KW-1185">Reference proteome</keyword>
<accession>A0ABV9QKV9</accession>
<name>A0ABV9QKV9_9FIRM</name>